<dbReference type="NCBIfam" id="TIGR02167">
    <property type="entry name" value="Liste_lipo_26"/>
    <property type="match status" value="14"/>
</dbReference>
<evidence type="ECO:0000256" key="2">
    <source>
        <dbReference type="ARBA" id="ARBA00022525"/>
    </source>
</evidence>
<dbReference type="InterPro" id="IPR022263">
    <property type="entry name" value="KxYKxGKxW"/>
</dbReference>
<reference evidence="8 9" key="1">
    <citation type="submission" date="2018-11" db="EMBL/GenBank/DDBJ databases">
        <authorList>
            <person name="Wuyts S."/>
        </authorList>
    </citation>
    <scope>NUCLEOTIDE SEQUENCE [LARGE SCALE GENOMIC DNA]</scope>
    <source>
        <strain evidence="8">Lactobacillus mudanjiangensis AMBF249</strain>
    </source>
</reference>
<evidence type="ECO:0000256" key="3">
    <source>
        <dbReference type="ARBA" id="ARBA00022729"/>
    </source>
</evidence>
<proteinExistence type="predicted"/>
<dbReference type="Proteomes" id="UP000289996">
    <property type="component" value="Unassembled WGS sequence"/>
</dbReference>
<protein>
    <recommendedName>
        <fullName evidence="7">Gram-positive cocci surface proteins LPxTG domain-containing protein</fullName>
    </recommendedName>
</protein>
<feature type="region of interest" description="Disordered" evidence="5">
    <location>
        <begin position="44"/>
        <end position="215"/>
    </location>
</feature>
<feature type="compositionally biased region" description="Low complexity" evidence="5">
    <location>
        <begin position="143"/>
        <end position="165"/>
    </location>
</feature>
<feature type="domain" description="Gram-positive cocci surface proteins LPxTG" evidence="7">
    <location>
        <begin position="2048"/>
        <end position="2086"/>
    </location>
</feature>
<feature type="compositionally biased region" description="Low complexity" evidence="5">
    <location>
        <begin position="44"/>
        <end position="135"/>
    </location>
</feature>
<dbReference type="Gene3D" id="3.80.10.10">
    <property type="entry name" value="Ribonuclease Inhibitor"/>
    <property type="match status" value="3"/>
</dbReference>
<dbReference type="SUPFAM" id="SSF52058">
    <property type="entry name" value="L domain-like"/>
    <property type="match status" value="2"/>
</dbReference>
<dbReference type="PROSITE" id="PS50847">
    <property type="entry name" value="GRAM_POS_ANCHORING"/>
    <property type="match status" value="1"/>
</dbReference>
<dbReference type="NCBIfam" id="TIGR03715">
    <property type="entry name" value="KxYKxGKxW"/>
    <property type="match status" value="1"/>
</dbReference>
<dbReference type="RefSeq" id="WP_165450033.1">
    <property type="nucleotide sequence ID" value="NZ_UYIG01000090.1"/>
</dbReference>
<gene>
    <name evidence="8" type="ORF">MUDAN_MDHGFNIF_02853</name>
</gene>
<dbReference type="InterPro" id="IPR022038">
    <property type="entry name" value="Ig-like_bact"/>
</dbReference>
<feature type="compositionally biased region" description="Polar residues" evidence="5">
    <location>
        <begin position="1938"/>
        <end position="1953"/>
    </location>
</feature>
<organism evidence="8 9">
    <name type="scientific">Lactiplantibacillus mudanjiangensis</name>
    <dbReference type="NCBI Taxonomy" id="1296538"/>
    <lineage>
        <taxon>Bacteria</taxon>
        <taxon>Bacillati</taxon>
        <taxon>Bacillota</taxon>
        <taxon>Bacilli</taxon>
        <taxon>Lactobacillales</taxon>
        <taxon>Lactobacillaceae</taxon>
        <taxon>Lactiplantibacillus</taxon>
    </lineage>
</organism>
<dbReference type="InterPro" id="IPR013783">
    <property type="entry name" value="Ig-like_fold"/>
</dbReference>
<sequence>MQKDHQLNTTPKVHYKMYKKGRFWLFAGVTVFTWQLSYPAAQADNTDQSSSDANTSSTTASSDLASKTVTLSNSSATNNSTSSSSSTATSTSDDTSTSASSTSTATKETSTDDSSTATTKADATSSTTYASSQKSNDNTSGEATQTSDSKSSTTSGATKSETGSSLSTAASDESNTSSGDTTTVNTSSSNVASNESATSTNDDSNTSANETSVSDVTTATANLTNINSNTAGLTDGTTTTVNAPVVANVATAETLVDRGSLLRSDAVATAAAATTVSGSFTAGATWTFDSTTGVLTITGNGGGLDNTVSNGNGSYTSPWASIATQVKTVIFDSTVKAAAVSADLFSGMTSLTTVENADNFDTSAATTMFQMFRGDTALTSIDVDKWQTGNVTNMADMFNNTAALTELDVSNWDTSKVTNMANMFWGNAALTTLDVSGWDTSNVTNMAYMFSGDSALTALSVDKWDTSNVTDMSYMFNGTTNLATLNVASWNTGKVGNMNAMFNGASSLQTIDVSNWDTSAVGTGTVTSTSTPLTKAGMAYMFANDTSLTSLGERGTSTSGNTWNTANVQDMQYMFASDTSLITVNTSNWDTSSVTNMNHMFYQDYNLATLDVSSWDTSNVTSMQYMFGMLSTHPNTVLTTLAVGSWDTGKVTDMGNMFSYDKGLTTLDVSNWDTSNVTSLIATFSGVSSLKTLDVSGWVTSKVTSLNSTFSGMTSVTALAVGTTVKSGKTVWDISKVTNLVSTFANDSSLTALPIDDWDTSQVISLNNTLSGLKLTTLNVSKWNTTNVTFMGYLFQNDTNLTSLSFTNPDTGTFWDTSKVTSMAYMFYGNASLTSLDLSGFNTGNVTTMVNMFNGDAKLTTLNIGNFTMSDSTVLTGMLTGANSLRTLTLGSSTLLSNSTGSAGLYTLKATEAYTDHWINAEKSAQYSSSNLTTLYSTPTTAVADTYTILANQTNLVVADPITVTVNPEATGDAATWTEDQGLSSTSTDYYGNELTADNTNVTVTITKNGVAYSGTTIDLTNNDSAGLYAITYTYNDQAMNNLIHSATAHVTVVANQAALTVKTNPTYLYTGSGWTPSAGLDTATDVDGSKVTIGSGTDDVHVTVTKDGQSVDTVDTATAGTYDVTYSFTDKQGNTHTATTTVVITDRDSAVNAGDNQVIYNNDTYTPNTVTTTEPNGKATTATVTTVIKDADGNIVDRIEPSTPAGTYTITTSFEDMNGETQTGLSKVTIVDATTAVDAGPDQTLYSNDPYTANTITAKYANGTTVDSSDLTTTYQYMDTAGNKSSVTDVDLTKAGVYTITSTFKDASGQMQTGTSTVTVVDKSVAVTPGADQTLYVDATYTPNIVTTTYADGTSVPSDKVTTKITYQTDATATSTPVTQVDTSTAGIYTITTSFTDQSGTSQSASSTVTVKTAETTINTGTDQTLYVDDTYTPNTITAKYQDGSTVPSDQLTTTIIDNETNEPVDQVDTTKTGSYTIETSFTDQNGKTVTGTSQVTVVAKDGAITSSDQTIYAGDAYTPSAVTAKYADGTDVPAKELTTTYTLNGEPTTSVDPNVAGTYEVTTAFNDGNGQTISTTSTVTVKAVTGAITADDTTIYVGDTAWTPTTSLISAINSDGDDVIGQVTSTIKNSAGETVPVIDTSKPGTYEVTYQFTDVNQQVQTKTITLTVVADNDMIDLADNTTFYVGDSWTPSDNVTKATDIDGSDVTDQVTYTVTQNGQTVPDVDMTQPGTYEVTYRFKNQQGSDTTATQTITVLPNDAAIKLTDQTTITAGSSWTPSDNLTSVTDVDGSAVNLDKVTITVTKDGQTVSGVDTNQAGTYEVTYRFKNQLGSDTTVTQTITVTPNAATLEVTPAITVTAGTTWDPASAILTAINTDGGTVDPSSLTVTIMQNGQPVTSVETTKAGTYLVTYSFVDTTGQTHQAQTTVTVVADSTTDNDGTTTPDSVDNTNTGSAAASDASTAPSQATSADRSAATSAIKPGQSTASQAGSGASQAGQLIGSAVSQGVPLVQVTKATTDHSGNAAAGATIRTTTQTTTVATHATAKTLPQTDESDVKTPTLIGSLLLAFSGLLGSLGLVDRKRRHQ</sequence>
<evidence type="ECO:0000256" key="1">
    <source>
        <dbReference type="ARBA" id="ARBA00022512"/>
    </source>
</evidence>
<feature type="compositionally biased region" description="Low complexity" evidence="5">
    <location>
        <begin position="1954"/>
        <end position="1993"/>
    </location>
</feature>
<name>A0A660E1W8_9LACO</name>
<keyword evidence="3" id="KW-0732">Signal</keyword>
<keyword evidence="6" id="KW-0812">Transmembrane</keyword>
<dbReference type="Pfam" id="PF07523">
    <property type="entry name" value="Big_3"/>
    <property type="match status" value="3"/>
</dbReference>
<dbReference type="EMBL" id="UYIG01000090">
    <property type="protein sequence ID" value="VDG28122.1"/>
    <property type="molecule type" value="Genomic_DNA"/>
</dbReference>
<feature type="transmembrane region" description="Helical" evidence="6">
    <location>
        <begin position="2061"/>
        <end position="2079"/>
    </location>
</feature>
<dbReference type="InterPro" id="IPR005046">
    <property type="entry name" value="DUF285"/>
</dbReference>
<feature type="region of interest" description="Disordered" evidence="5">
    <location>
        <begin position="1934"/>
        <end position="1993"/>
    </location>
</feature>
<feature type="transmembrane region" description="Helical" evidence="6">
    <location>
        <begin position="21"/>
        <end position="41"/>
    </location>
</feature>
<evidence type="ECO:0000259" key="7">
    <source>
        <dbReference type="PROSITE" id="PS50847"/>
    </source>
</evidence>
<keyword evidence="1" id="KW-0134">Cell wall</keyword>
<dbReference type="InterPro" id="IPR019931">
    <property type="entry name" value="LPXTG_anchor"/>
</dbReference>
<keyword evidence="9" id="KW-1185">Reference proteome</keyword>
<keyword evidence="6" id="KW-1133">Transmembrane helix</keyword>
<evidence type="ECO:0000313" key="9">
    <source>
        <dbReference type="Proteomes" id="UP000289996"/>
    </source>
</evidence>
<keyword evidence="2" id="KW-0964">Secreted</keyword>
<evidence type="ECO:0000256" key="5">
    <source>
        <dbReference type="SAM" id="MobiDB-lite"/>
    </source>
</evidence>
<dbReference type="Gene3D" id="2.60.40.10">
    <property type="entry name" value="Immunoglobulins"/>
    <property type="match status" value="8"/>
</dbReference>
<keyword evidence="4" id="KW-0572">Peptidoglycan-anchor</keyword>
<dbReference type="Pfam" id="PF19258">
    <property type="entry name" value="KxYKxGKxW_sig"/>
    <property type="match status" value="1"/>
</dbReference>
<evidence type="ECO:0000256" key="6">
    <source>
        <dbReference type="SAM" id="Phobius"/>
    </source>
</evidence>
<dbReference type="Pfam" id="PF03382">
    <property type="entry name" value="DUF285"/>
    <property type="match status" value="6"/>
</dbReference>
<accession>A0A660E1W8</accession>
<dbReference type="InterPro" id="IPR032675">
    <property type="entry name" value="LRR_dom_sf"/>
</dbReference>
<feature type="compositionally biased region" description="Low complexity" evidence="5">
    <location>
        <begin position="174"/>
        <end position="212"/>
    </location>
</feature>
<evidence type="ECO:0000313" key="8">
    <source>
        <dbReference type="EMBL" id="VDG28122.1"/>
    </source>
</evidence>
<evidence type="ECO:0000256" key="4">
    <source>
        <dbReference type="ARBA" id="ARBA00023088"/>
    </source>
</evidence>
<dbReference type="InterPro" id="IPR011889">
    <property type="entry name" value="Liste_lipo_26"/>
</dbReference>
<keyword evidence="6" id="KW-0472">Membrane</keyword>